<evidence type="ECO:0000313" key="2">
    <source>
        <dbReference type="Proteomes" id="UP001212170"/>
    </source>
</evidence>
<comment type="caution">
    <text evidence="1">The sequence shown here is derived from an EMBL/GenBank/DDBJ whole genome shotgun (WGS) entry which is preliminary data.</text>
</comment>
<organism evidence="1 2">
    <name type="scientific">Flavobacterium azizsancarii</name>
    <dbReference type="NCBI Taxonomy" id="2961580"/>
    <lineage>
        <taxon>Bacteria</taxon>
        <taxon>Pseudomonadati</taxon>
        <taxon>Bacteroidota</taxon>
        <taxon>Flavobacteriia</taxon>
        <taxon>Flavobacteriales</taxon>
        <taxon>Flavobacteriaceae</taxon>
        <taxon>Flavobacterium</taxon>
    </lineage>
</organism>
<evidence type="ECO:0000313" key="1">
    <source>
        <dbReference type="EMBL" id="MDA6068124.1"/>
    </source>
</evidence>
<accession>A0ABT4W7M0</accession>
<name>A0ABT4W7M0_9FLAO</name>
<dbReference type="RefSeq" id="WP_271334003.1">
    <property type="nucleotide sequence ID" value="NZ_JAMZNK010000001.1"/>
</dbReference>
<reference evidence="1 2" key="1">
    <citation type="journal article" date="2023" name="Chemosphere">
        <title>Whole genome analysis of Flavobacterium aziz-sancarii sp. nov., isolated from Ardley Island (Antarctica), revealed a rich resistome and bioremediation potential.</title>
        <authorList>
            <person name="Otur C."/>
            <person name="Okay S."/>
            <person name="Kurt-Kizildogan A."/>
        </authorList>
    </citation>
    <scope>NUCLEOTIDE SEQUENCE [LARGE SCALE GENOMIC DNA]</scope>
    <source>
        <strain evidence="1 2">AC</strain>
    </source>
</reference>
<dbReference type="Proteomes" id="UP001212170">
    <property type="component" value="Unassembled WGS sequence"/>
</dbReference>
<proteinExistence type="predicted"/>
<protein>
    <submittedName>
        <fullName evidence="1">Uncharacterized protein</fullName>
    </submittedName>
</protein>
<gene>
    <name evidence="1" type="ORF">NJT12_00705</name>
</gene>
<sequence length="112" mass="13059">MGNIVPSAKTTFELLKELNRESTDPESDILISEFDKIQYGSNTNSYFYFYLPIVTHILFYKPQYEKDILRYLIGPNFANGTSETNEMIAIIKGAMDFKLKEDKFYLSKESQF</sequence>
<keyword evidence="2" id="KW-1185">Reference proteome</keyword>
<dbReference type="EMBL" id="JAMZNK010000001">
    <property type="protein sequence ID" value="MDA6068124.1"/>
    <property type="molecule type" value="Genomic_DNA"/>
</dbReference>